<dbReference type="RefSeq" id="WP_113890584.1">
    <property type="nucleotide sequence ID" value="NZ_QNRK01000020.1"/>
</dbReference>
<name>A0A366F5A5_9HYPH</name>
<gene>
    <name evidence="3" type="ORF">DFR50_12032</name>
</gene>
<evidence type="ECO:0000256" key="1">
    <source>
        <dbReference type="SAM" id="SignalP"/>
    </source>
</evidence>
<dbReference type="SUPFAM" id="SSF52833">
    <property type="entry name" value="Thioredoxin-like"/>
    <property type="match status" value="1"/>
</dbReference>
<evidence type="ECO:0000313" key="4">
    <source>
        <dbReference type="Proteomes" id="UP000253529"/>
    </source>
</evidence>
<feature type="domain" description="Thioredoxin" evidence="2">
    <location>
        <begin position="7"/>
        <end position="129"/>
    </location>
</feature>
<evidence type="ECO:0000313" key="3">
    <source>
        <dbReference type="EMBL" id="RBP09832.1"/>
    </source>
</evidence>
<reference evidence="3 4" key="1">
    <citation type="submission" date="2018-06" db="EMBL/GenBank/DDBJ databases">
        <title>Genomic Encyclopedia of Type Strains, Phase IV (KMG-IV): sequencing the most valuable type-strain genomes for metagenomic binning, comparative biology and taxonomic classification.</title>
        <authorList>
            <person name="Goeker M."/>
        </authorList>
    </citation>
    <scope>NUCLEOTIDE SEQUENCE [LARGE SCALE GENOMIC DNA]</scope>
    <source>
        <strain evidence="3 4">DSM 24875</strain>
    </source>
</reference>
<protein>
    <submittedName>
        <fullName evidence="3">Thiol-disulfide isomerase/thioredoxin</fullName>
    </submittedName>
</protein>
<sequence length="129" mass="13890">MITRRQMAAGLAAMAAAAAAPAWGAEFQPYDPAQVEKAIASGKPVVVHVYAPWCLQCHIQSMRLDGLKNDPAYSGISFFRVDYDNQKDVVEKLGCPRSTLIAYKGGKEVSRMSWGLSEASVVGVLKAAM</sequence>
<keyword evidence="3" id="KW-0413">Isomerase</keyword>
<comment type="caution">
    <text evidence="3">The sequence shown here is derived from an EMBL/GenBank/DDBJ whole genome shotgun (WGS) entry which is preliminary data.</text>
</comment>
<evidence type="ECO:0000259" key="2">
    <source>
        <dbReference type="PROSITE" id="PS51352"/>
    </source>
</evidence>
<dbReference type="PANTHER" id="PTHR43601:SF3">
    <property type="entry name" value="THIOREDOXIN, MITOCHONDRIAL"/>
    <property type="match status" value="1"/>
</dbReference>
<dbReference type="EMBL" id="QNRK01000020">
    <property type="protein sequence ID" value="RBP09832.1"/>
    <property type="molecule type" value="Genomic_DNA"/>
</dbReference>
<dbReference type="PROSITE" id="PS51318">
    <property type="entry name" value="TAT"/>
    <property type="match status" value="1"/>
</dbReference>
<dbReference type="AlphaFoldDB" id="A0A366F5A5"/>
<keyword evidence="1" id="KW-0732">Signal</keyword>
<dbReference type="InterPro" id="IPR013766">
    <property type="entry name" value="Thioredoxin_domain"/>
</dbReference>
<proteinExistence type="predicted"/>
<dbReference type="PANTHER" id="PTHR43601">
    <property type="entry name" value="THIOREDOXIN, MITOCHONDRIAL"/>
    <property type="match status" value="1"/>
</dbReference>
<keyword evidence="4" id="KW-1185">Reference proteome</keyword>
<accession>A0A366F5A5</accession>
<dbReference type="Gene3D" id="3.40.30.10">
    <property type="entry name" value="Glutaredoxin"/>
    <property type="match status" value="1"/>
</dbReference>
<feature type="signal peptide" evidence="1">
    <location>
        <begin position="1"/>
        <end position="24"/>
    </location>
</feature>
<dbReference type="CDD" id="cd02947">
    <property type="entry name" value="TRX_family"/>
    <property type="match status" value="1"/>
</dbReference>
<organism evidence="3 4">
    <name type="scientific">Roseiarcus fermentans</name>
    <dbReference type="NCBI Taxonomy" id="1473586"/>
    <lineage>
        <taxon>Bacteria</taxon>
        <taxon>Pseudomonadati</taxon>
        <taxon>Pseudomonadota</taxon>
        <taxon>Alphaproteobacteria</taxon>
        <taxon>Hyphomicrobiales</taxon>
        <taxon>Roseiarcaceae</taxon>
        <taxon>Roseiarcus</taxon>
    </lineage>
</organism>
<dbReference type="Proteomes" id="UP000253529">
    <property type="component" value="Unassembled WGS sequence"/>
</dbReference>
<dbReference type="OrthoDB" id="7950124at2"/>
<dbReference type="Pfam" id="PF00085">
    <property type="entry name" value="Thioredoxin"/>
    <property type="match status" value="1"/>
</dbReference>
<feature type="chain" id="PRO_5016735722" evidence="1">
    <location>
        <begin position="25"/>
        <end position="129"/>
    </location>
</feature>
<dbReference type="InterPro" id="IPR006311">
    <property type="entry name" value="TAT_signal"/>
</dbReference>
<dbReference type="InterPro" id="IPR036249">
    <property type="entry name" value="Thioredoxin-like_sf"/>
</dbReference>
<dbReference type="GO" id="GO:0045454">
    <property type="term" value="P:cell redox homeostasis"/>
    <property type="evidence" value="ECO:0007669"/>
    <property type="project" value="TreeGrafter"/>
</dbReference>
<dbReference type="GO" id="GO:0016853">
    <property type="term" value="F:isomerase activity"/>
    <property type="evidence" value="ECO:0007669"/>
    <property type="project" value="UniProtKB-KW"/>
</dbReference>
<dbReference type="PROSITE" id="PS51352">
    <property type="entry name" value="THIOREDOXIN_2"/>
    <property type="match status" value="1"/>
</dbReference>